<evidence type="ECO:0008006" key="2">
    <source>
        <dbReference type="Google" id="ProtNLM"/>
    </source>
</evidence>
<gene>
    <name evidence="1" type="ORF">AB4Y30_11430</name>
</gene>
<dbReference type="RefSeq" id="WP_368652363.1">
    <property type="nucleotide sequence ID" value="NZ_CP162599.1"/>
</dbReference>
<protein>
    <recommendedName>
        <fullName evidence="2">Phage tail protein</fullName>
    </recommendedName>
</protein>
<dbReference type="AlphaFoldDB" id="A0AB39HIB7"/>
<accession>A0AB39HIB7</accession>
<dbReference type="EMBL" id="CP162599">
    <property type="protein sequence ID" value="XDK31637.1"/>
    <property type="molecule type" value="Genomic_DNA"/>
</dbReference>
<proteinExistence type="predicted"/>
<organism evidence="1">
    <name type="scientific">Ornithinibacillus sp. 4-3</name>
    <dbReference type="NCBI Taxonomy" id="3231488"/>
    <lineage>
        <taxon>Bacteria</taxon>
        <taxon>Bacillati</taxon>
        <taxon>Bacillota</taxon>
        <taxon>Bacilli</taxon>
        <taxon>Bacillales</taxon>
        <taxon>Bacillaceae</taxon>
        <taxon>Ornithinibacillus</taxon>
    </lineage>
</organism>
<sequence>MRQWRLISKIDGTDTRQDKIYQRNRVEIPTAERDIQTIEIKGRNGSLTKEYGFKDILLPVEYFFYEKEEFEPYFRRFKQRLLNAKTLIVNRDNGLFYKIKSAQIEVALSERDMLGEFTVNYTLDPFLYEISNAPQTITSRTVITNEGYETQPIITATCSGTGKIYVNDVPIVIQNINGTITINSEMMNAYRKVGALVTNLNSHMVGDFPVLRHGDNVIDFDGDISKLELIKNKRWL</sequence>
<dbReference type="Gene3D" id="2.40.30.200">
    <property type="match status" value="1"/>
</dbReference>
<evidence type="ECO:0000313" key="1">
    <source>
        <dbReference type="EMBL" id="XDK31637.1"/>
    </source>
</evidence>
<name>A0AB39HIB7_9BACI</name>
<reference evidence="1" key="1">
    <citation type="submission" date="2024-07" db="EMBL/GenBank/DDBJ databases">
        <title>Halotolerant mesophilic bacterium Ornithinibacillus sp. 4-3, sp. nov., isolated from soil.</title>
        <authorList>
            <person name="Sidarenka A.V."/>
            <person name="Guliayeva D.E."/>
            <person name="Leanovich S.I."/>
            <person name="Hileuskaya K.S."/>
            <person name="Akhremchuk A.E."/>
            <person name="Sikolenko M.A."/>
            <person name="Valentovich L.N."/>
        </authorList>
    </citation>
    <scope>NUCLEOTIDE SEQUENCE</scope>
    <source>
        <strain evidence="1">4-3</strain>
    </source>
</reference>